<evidence type="ECO:0000313" key="3">
    <source>
        <dbReference type="Proteomes" id="UP000095085"/>
    </source>
</evidence>
<protein>
    <submittedName>
        <fullName evidence="2">Uncharacterized protein</fullName>
    </submittedName>
</protein>
<feature type="region of interest" description="Disordered" evidence="1">
    <location>
        <begin position="1"/>
        <end position="24"/>
    </location>
</feature>
<reference evidence="3" key="1">
    <citation type="submission" date="2016-05" db="EMBL/GenBank/DDBJ databases">
        <title>Comparative genomics of biotechnologically important yeasts.</title>
        <authorList>
            <consortium name="DOE Joint Genome Institute"/>
            <person name="Riley R."/>
            <person name="Haridas S."/>
            <person name="Wolfe K.H."/>
            <person name="Lopes M.R."/>
            <person name="Hittinger C.T."/>
            <person name="Goker M."/>
            <person name="Salamov A."/>
            <person name="Wisecaver J."/>
            <person name="Long T.M."/>
            <person name="Aerts A.L."/>
            <person name="Barry K."/>
            <person name="Choi C."/>
            <person name="Clum A."/>
            <person name="Coughlan A.Y."/>
            <person name="Deshpande S."/>
            <person name="Douglass A.P."/>
            <person name="Hanson S.J."/>
            <person name="Klenk H.-P."/>
            <person name="Labutti K."/>
            <person name="Lapidus A."/>
            <person name="Lindquist E."/>
            <person name="Lipzen A."/>
            <person name="Meier-Kolthoff J.P."/>
            <person name="Ohm R.A."/>
            <person name="Otillar R.P."/>
            <person name="Pangilinan J."/>
            <person name="Peng Y."/>
            <person name="Rokas A."/>
            <person name="Rosa C.A."/>
            <person name="Scheuner C."/>
            <person name="Sibirny A.A."/>
            <person name="Slot J.C."/>
            <person name="Stielow J.B."/>
            <person name="Sun H."/>
            <person name="Kurtzman C.P."/>
            <person name="Blackwell M."/>
            <person name="Grigoriev I.V."/>
            <person name="Jeffries T.W."/>
        </authorList>
    </citation>
    <scope>NUCLEOTIDE SEQUENCE [LARGE SCALE GENOMIC DNA]</scope>
    <source>
        <strain evidence="3">NRRL Y-1933</strain>
    </source>
</reference>
<dbReference type="GeneID" id="30998003"/>
<gene>
    <name evidence="2" type="ORF">HYPBUDRAFT_4739</name>
</gene>
<dbReference type="EMBL" id="KV454539">
    <property type="protein sequence ID" value="ODV68652.1"/>
    <property type="molecule type" value="Genomic_DNA"/>
</dbReference>
<dbReference type="RefSeq" id="XP_020077719.1">
    <property type="nucleotide sequence ID" value="XM_020223454.1"/>
</dbReference>
<feature type="compositionally biased region" description="Polar residues" evidence="1">
    <location>
        <begin position="1"/>
        <end position="22"/>
    </location>
</feature>
<dbReference type="AlphaFoldDB" id="A0A1E4RN07"/>
<feature type="compositionally biased region" description="Polar residues" evidence="1">
    <location>
        <begin position="106"/>
        <end position="119"/>
    </location>
</feature>
<evidence type="ECO:0000313" key="2">
    <source>
        <dbReference type="EMBL" id="ODV68652.1"/>
    </source>
</evidence>
<accession>A0A1E4RN07</accession>
<sequence length="129" mass="14815">MPHRTQSNNSNRNSDPTPNESLAENLKGYQELVSNLTDHLGRLADKGEEQHSALINFRELLSKQLAEMQKQAEALQKRAEIFQRQADDSRKLIKEMLLDLKEFRSGRNTSGQPQRSPTNHHIDDKLDLI</sequence>
<name>A0A1E4RN07_9ASCO</name>
<keyword evidence="3" id="KW-1185">Reference proteome</keyword>
<evidence type="ECO:0000256" key="1">
    <source>
        <dbReference type="SAM" id="MobiDB-lite"/>
    </source>
</evidence>
<organism evidence="2 3">
    <name type="scientific">Hyphopichia burtonii NRRL Y-1933</name>
    <dbReference type="NCBI Taxonomy" id="984485"/>
    <lineage>
        <taxon>Eukaryota</taxon>
        <taxon>Fungi</taxon>
        <taxon>Dikarya</taxon>
        <taxon>Ascomycota</taxon>
        <taxon>Saccharomycotina</taxon>
        <taxon>Pichiomycetes</taxon>
        <taxon>Debaryomycetaceae</taxon>
        <taxon>Hyphopichia</taxon>
    </lineage>
</organism>
<proteinExistence type="predicted"/>
<dbReference type="Proteomes" id="UP000095085">
    <property type="component" value="Unassembled WGS sequence"/>
</dbReference>
<feature type="region of interest" description="Disordered" evidence="1">
    <location>
        <begin position="104"/>
        <end position="129"/>
    </location>
</feature>
<feature type="compositionally biased region" description="Basic and acidic residues" evidence="1">
    <location>
        <begin position="120"/>
        <end position="129"/>
    </location>
</feature>